<dbReference type="OrthoDB" id="192832at2759"/>
<feature type="signal peptide" evidence="1">
    <location>
        <begin position="1"/>
        <end position="22"/>
    </location>
</feature>
<name>A0A8H4RI20_9HELO</name>
<feature type="chain" id="PRO_5034508643" description="GH16 domain-containing protein" evidence="1">
    <location>
        <begin position="23"/>
        <end position="332"/>
    </location>
</feature>
<dbReference type="EMBL" id="JAAMPI010000796">
    <property type="protein sequence ID" value="KAF4628552.1"/>
    <property type="molecule type" value="Genomic_DNA"/>
</dbReference>
<reference evidence="3 4" key="1">
    <citation type="submission" date="2020-03" db="EMBL/GenBank/DDBJ databases">
        <title>Draft Genome Sequence of Cudoniella acicularis.</title>
        <authorList>
            <person name="Buettner E."/>
            <person name="Kellner H."/>
        </authorList>
    </citation>
    <scope>NUCLEOTIDE SEQUENCE [LARGE SCALE GENOMIC DNA]</scope>
    <source>
        <strain evidence="3 4">DSM 108380</strain>
    </source>
</reference>
<dbReference type="PANTHER" id="PTHR10963:SF24">
    <property type="entry name" value="GLYCOSIDASE C21B10.07-RELATED"/>
    <property type="match status" value="1"/>
</dbReference>
<protein>
    <recommendedName>
        <fullName evidence="2">GH16 domain-containing protein</fullName>
    </recommendedName>
</protein>
<dbReference type="InterPro" id="IPR013320">
    <property type="entry name" value="ConA-like_dom_sf"/>
</dbReference>
<dbReference type="Proteomes" id="UP000566819">
    <property type="component" value="Unassembled WGS sequence"/>
</dbReference>
<keyword evidence="4" id="KW-1185">Reference proteome</keyword>
<dbReference type="InterPro" id="IPR050546">
    <property type="entry name" value="Glycosyl_Hydrlase_16"/>
</dbReference>
<organism evidence="3 4">
    <name type="scientific">Cudoniella acicularis</name>
    <dbReference type="NCBI Taxonomy" id="354080"/>
    <lineage>
        <taxon>Eukaryota</taxon>
        <taxon>Fungi</taxon>
        <taxon>Dikarya</taxon>
        <taxon>Ascomycota</taxon>
        <taxon>Pezizomycotina</taxon>
        <taxon>Leotiomycetes</taxon>
        <taxon>Helotiales</taxon>
        <taxon>Tricladiaceae</taxon>
        <taxon>Cudoniella</taxon>
    </lineage>
</organism>
<accession>A0A8H4RI20</accession>
<evidence type="ECO:0000259" key="2">
    <source>
        <dbReference type="PROSITE" id="PS51762"/>
    </source>
</evidence>
<dbReference type="InterPro" id="IPR000757">
    <property type="entry name" value="Beta-glucanase-like"/>
</dbReference>
<gene>
    <name evidence="3" type="ORF">G7Y89_g9596</name>
</gene>
<dbReference type="PROSITE" id="PS51762">
    <property type="entry name" value="GH16_2"/>
    <property type="match status" value="1"/>
</dbReference>
<feature type="domain" description="GH16" evidence="2">
    <location>
        <begin position="38"/>
        <end position="295"/>
    </location>
</feature>
<comment type="caution">
    <text evidence="3">The sequence shown here is derived from an EMBL/GenBank/DDBJ whole genome shotgun (WGS) entry which is preliminary data.</text>
</comment>
<evidence type="ECO:0000313" key="4">
    <source>
        <dbReference type="Proteomes" id="UP000566819"/>
    </source>
</evidence>
<evidence type="ECO:0000313" key="3">
    <source>
        <dbReference type="EMBL" id="KAF4628552.1"/>
    </source>
</evidence>
<sequence>MAPLNTLFCFLSTLSLFVSASGYQLVQNYNASNWFDSFFYNNGPDPTGGTVNYTTLAQAQALGLTKIVNNQVYFGAESTQVVSGIGSDFGRKSVWLQSNLEFTHGVLIGDFAHVPSSACGTWPAFWTIHNEGNNNGEIDIFESFSDTPHNYMTLHTTNPSLNCTFNPPDNSETGRVDNGTTDCNLHTDQPNQNYDGCSIRAPDGSYGDALNQNGVVYAMEWTSAHIRIWYWPGGTVPSDITNGNPNPAGWGMPAGNFDTTNGGNCDLDANFLSQGVWFDITFCGMEAGGDAWSSYGDCAAKTGVATCEDYVRNNPSAFTSAYFLVNSVKIYQ</sequence>
<proteinExistence type="predicted"/>
<evidence type="ECO:0000256" key="1">
    <source>
        <dbReference type="SAM" id="SignalP"/>
    </source>
</evidence>
<keyword evidence="1" id="KW-0732">Signal</keyword>
<dbReference type="Gene3D" id="2.60.120.200">
    <property type="match status" value="1"/>
</dbReference>
<dbReference type="GO" id="GO:0009251">
    <property type="term" value="P:glucan catabolic process"/>
    <property type="evidence" value="ECO:0007669"/>
    <property type="project" value="TreeGrafter"/>
</dbReference>
<dbReference type="SUPFAM" id="SSF49899">
    <property type="entry name" value="Concanavalin A-like lectins/glucanases"/>
    <property type="match status" value="1"/>
</dbReference>
<dbReference type="GO" id="GO:0004553">
    <property type="term" value="F:hydrolase activity, hydrolyzing O-glycosyl compounds"/>
    <property type="evidence" value="ECO:0007669"/>
    <property type="project" value="InterPro"/>
</dbReference>
<dbReference type="AlphaFoldDB" id="A0A8H4RI20"/>
<dbReference type="Pfam" id="PF26113">
    <property type="entry name" value="GH16_XgeA"/>
    <property type="match status" value="1"/>
</dbReference>
<dbReference type="PANTHER" id="PTHR10963">
    <property type="entry name" value="GLYCOSYL HYDROLASE-RELATED"/>
    <property type="match status" value="1"/>
</dbReference>